<protein>
    <submittedName>
        <fullName evidence="3">Uncharacterized conserved protein YecT, DUF1311 family</fullName>
    </submittedName>
</protein>
<keyword evidence="4" id="KW-1185">Reference proteome</keyword>
<gene>
    <name evidence="3" type="ORF">SAMN05216229_1013</name>
</gene>
<accession>A0A1I5NGV5</accession>
<keyword evidence="1" id="KW-0732">Signal</keyword>
<dbReference type="PANTHER" id="PTHR39176">
    <property type="entry name" value="PERIPLASMIC PROTEIN-RELATED"/>
    <property type="match status" value="1"/>
</dbReference>
<evidence type="ECO:0000256" key="1">
    <source>
        <dbReference type="SAM" id="SignalP"/>
    </source>
</evidence>
<proteinExistence type="predicted"/>
<dbReference type="InterPro" id="IPR009739">
    <property type="entry name" value="LprI-like_N"/>
</dbReference>
<evidence type="ECO:0000259" key="2">
    <source>
        <dbReference type="Pfam" id="PF07007"/>
    </source>
</evidence>
<feature type="chain" id="PRO_5017193145" evidence="1">
    <location>
        <begin position="20"/>
        <end position="131"/>
    </location>
</feature>
<dbReference type="EMBL" id="FOXM01000001">
    <property type="protein sequence ID" value="SFP20947.1"/>
    <property type="molecule type" value="Genomic_DNA"/>
</dbReference>
<feature type="domain" description="Lysozyme inhibitor LprI-like N-terminal" evidence="2">
    <location>
        <begin position="30"/>
        <end position="114"/>
    </location>
</feature>
<dbReference type="OrthoDB" id="7340239at2"/>
<sequence length="131" mass="14188">MRQLALPVLFLALSAPVGAQMYGADYEECNQQSTTEIVDCLNASAKTWDRRLNGAYKALMSRSDPGQKEPLKAAQRLWVQYRDANCGFYAAGEGSISQVAAAECLRAMAQQRACEMEAANMQEGAAGQGCE</sequence>
<dbReference type="RefSeq" id="WP_092426904.1">
    <property type="nucleotide sequence ID" value="NZ_FOXM01000001.1"/>
</dbReference>
<dbReference type="Gene3D" id="1.20.1270.180">
    <property type="match status" value="1"/>
</dbReference>
<dbReference type="PANTHER" id="PTHR39176:SF1">
    <property type="entry name" value="PERIPLASMIC PROTEIN"/>
    <property type="match status" value="1"/>
</dbReference>
<dbReference type="AlphaFoldDB" id="A0A1I5NGV5"/>
<name>A0A1I5NGV5_9GAMM</name>
<evidence type="ECO:0000313" key="3">
    <source>
        <dbReference type="EMBL" id="SFP20947.1"/>
    </source>
</evidence>
<organism evidence="3 4">
    <name type="scientific">Geopseudomonas sagittaria</name>
    <dbReference type="NCBI Taxonomy" id="1135990"/>
    <lineage>
        <taxon>Bacteria</taxon>
        <taxon>Pseudomonadati</taxon>
        <taxon>Pseudomonadota</taxon>
        <taxon>Gammaproteobacteria</taxon>
        <taxon>Pseudomonadales</taxon>
        <taxon>Pseudomonadaceae</taxon>
        <taxon>Geopseudomonas</taxon>
    </lineage>
</organism>
<feature type="signal peptide" evidence="1">
    <location>
        <begin position="1"/>
        <end position="19"/>
    </location>
</feature>
<dbReference type="Proteomes" id="UP000243084">
    <property type="component" value="Unassembled WGS sequence"/>
</dbReference>
<evidence type="ECO:0000313" key="4">
    <source>
        <dbReference type="Proteomes" id="UP000243084"/>
    </source>
</evidence>
<dbReference type="Pfam" id="PF07007">
    <property type="entry name" value="LprI"/>
    <property type="match status" value="1"/>
</dbReference>
<reference evidence="4" key="1">
    <citation type="submission" date="2016-10" db="EMBL/GenBank/DDBJ databases">
        <authorList>
            <person name="Varghese N."/>
            <person name="Submissions S."/>
        </authorList>
    </citation>
    <scope>NUCLEOTIDE SEQUENCE [LARGE SCALE GENOMIC DNA]</scope>
    <source>
        <strain evidence="4">JCM 18195</strain>
    </source>
</reference>